<sequence>QGGAQSPELGLREQLQDGQEKPHECSERGKSFSRSSELVAHQKIHTWEQPRSEGEKPPLGGEGAQNLELGLREQLQDGQEKPHKCLECGKSFTKRSHLIVHLRNHMEEHPGFEGEEPTLDQ</sequence>
<dbReference type="FunFam" id="3.30.160.60:FF:000009">
    <property type="entry name" value="zinc finger protein 79 isoform X2"/>
    <property type="match status" value="1"/>
</dbReference>
<feature type="compositionally biased region" description="Basic and acidic residues" evidence="13">
    <location>
        <begin position="45"/>
        <end position="56"/>
    </location>
</feature>
<evidence type="ECO:0000256" key="4">
    <source>
        <dbReference type="ARBA" id="ARBA00022723"/>
    </source>
</evidence>
<keyword evidence="8" id="KW-0805">Transcription regulation</keyword>
<evidence type="ECO:0000259" key="14">
    <source>
        <dbReference type="PROSITE" id="PS50157"/>
    </source>
</evidence>
<keyword evidence="16" id="KW-1185">Reference proteome</keyword>
<comment type="subcellular location">
    <subcellularLocation>
        <location evidence="2">Nucleus</location>
    </subcellularLocation>
</comment>
<dbReference type="EMBL" id="VZUF01139724">
    <property type="protein sequence ID" value="NXV58037.1"/>
    <property type="molecule type" value="Genomic_DNA"/>
</dbReference>
<name>A0A7L3V262_MOLAT</name>
<dbReference type="Pfam" id="PF00096">
    <property type="entry name" value="zf-C2H2"/>
    <property type="match status" value="2"/>
</dbReference>
<dbReference type="PANTHER" id="PTHR23226:SF416">
    <property type="entry name" value="FI01424P"/>
    <property type="match status" value="1"/>
</dbReference>
<keyword evidence="6 12" id="KW-0863">Zinc-finger</keyword>
<dbReference type="GO" id="GO:0000978">
    <property type="term" value="F:RNA polymerase II cis-regulatory region sequence-specific DNA binding"/>
    <property type="evidence" value="ECO:0007669"/>
    <property type="project" value="TreeGrafter"/>
</dbReference>
<evidence type="ECO:0000256" key="7">
    <source>
        <dbReference type="ARBA" id="ARBA00022833"/>
    </source>
</evidence>
<evidence type="ECO:0000256" key="9">
    <source>
        <dbReference type="ARBA" id="ARBA00023125"/>
    </source>
</evidence>
<dbReference type="PROSITE" id="PS50157">
    <property type="entry name" value="ZINC_FINGER_C2H2_2"/>
    <property type="match status" value="2"/>
</dbReference>
<evidence type="ECO:0000256" key="6">
    <source>
        <dbReference type="ARBA" id="ARBA00022771"/>
    </source>
</evidence>
<dbReference type="PANTHER" id="PTHR23226">
    <property type="entry name" value="ZINC FINGER AND SCAN DOMAIN-CONTAINING"/>
    <property type="match status" value="1"/>
</dbReference>
<dbReference type="SMART" id="SM00355">
    <property type="entry name" value="ZnF_C2H2"/>
    <property type="match status" value="2"/>
</dbReference>
<keyword evidence="10" id="KW-0804">Transcription</keyword>
<reference evidence="15 16" key="1">
    <citation type="submission" date="2019-09" db="EMBL/GenBank/DDBJ databases">
        <title>Bird 10,000 Genomes (B10K) Project - Family phase.</title>
        <authorList>
            <person name="Zhang G."/>
        </authorList>
    </citation>
    <scope>NUCLEOTIDE SEQUENCE [LARGE SCALE GENOMIC DNA]</scope>
    <source>
        <strain evidence="15">OUT-0049</strain>
        <tissue evidence="15">Muscle</tissue>
    </source>
</reference>
<evidence type="ECO:0000313" key="16">
    <source>
        <dbReference type="Proteomes" id="UP000553862"/>
    </source>
</evidence>
<evidence type="ECO:0000256" key="3">
    <source>
        <dbReference type="ARBA" id="ARBA00006991"/>
    </source>
</evidence>
<feature type="domain" description="C2H2-type" evidence="14">
    <location>
        <begin position="23"/>
        <end position="50"/>
    </location>
</feature>
<dbReference type="Proteomes" id="UP000553862">
    <property type="component" value="Unassembled WGS sequence"/>
</dbReference>
<feature type="non-terminal residue" evidence="15">
    <location>
        <position position="121"/>
    </location>
</feature>
<evidence type="ECO:0000256" key="13">
    <source>
        <dbReference type="SAM" id="MobiDB-lite"/>
    </source>
</evidence>
<keyword evidence="11" id="KW-0539">Nucleus</keyword>
<comment type="caution">
    <text evidence="15">The sequence shown here is derived from an EMBL/GenBank/DDBJ whole genome shotgun (WGS) entry which is preliminary data.</text>
</comment>
<evidence type="ECO:0000256" key="5">
    <source>
        <dbReference type="ARBA" id="ARBA00022737"/>
    </source>
</evidence>
<feature type="compositionally biased region" description="Basic and acidic residues" evidence="13">
    <location>
        <begin position="10"/>
        <end position="30"/>
    </location>
</feature>
<gene>
    <name evidence="15" type="primary">Znf251_0</name>
    <name evidence="15" type="ORF">MOLATE_R18217</name>
</gene>
<dbReference type="SUPFAM" id="SSF57667">
    <property type="entry name" value="beta-beta-alpha zinc fingers"/>
    <property type="match status" value="2"/>
</dbReference>
<dbReference type="GO" id="GO:0008270">
    <property type="term" value="F:zinc ion binding"/>
    <property type="evidence" value="ECO:0007669"/>
    <property type="project" value="UniProtKB-KW"/>
</dbReference>
<comment type="similarity">
    <text evidence="3">Belongs to the krueppel C2H2-type zinc-finger protein family.</text>
</comment>
<comment type="function">
    <text evidence="1">May be involved in transcriptional regulation.</text>
</comment>
<evidence type="ECO:0000313" key="15">
    <source>
        <dbReference type="EMBL" id="NXV58037.1"/>
    </source>
</evidence>
<accession>A0A7L3V262</accession>
<dbReference type="PROSITE" id="PS00028">
    <property type="entry name" value="ZINC_FINGER_C2H2_1"/>
    <property type="match status" value="1"/>
</dbReference>
<dbReference type="GO" id="GO:0005634">
    <property type="term" value="C:nucleus"/>
    <property type="evidence" value="ECO:0007669"/>
    <property type="project" value="UniProtKB-SubCell"/>
</dbReference>
<proteinExistence type="inferred from homology"/>
<evidence type="ECO:0000256" key="12">
    <source>
        <dbReference type="PROSITE-ProRule" id="PRU00042"/>
    </source>
</evidence>
<evidence type="ECO:0000256" key="10">
    <source>
        <dbReference type="ARBA" id="ARBA00023163"/>
    </source>
</evidence>
<evidence type="ECO:0000256" key="1">
    <source>
        <dbReference type="ARBA" id="ARBA00003767"/>
    </source>
</evidence>
<dbReference type="FunFam" id="3.30.160.60:FF:001119">
    <property type="entry name" value="zinc finger protein 408"/>
    <property type="match status" value="1"/>
</dbReference>
<feature type="non-terminal residue" evidence="15">
    <location>
        <position position="1"/>
    </location>
</feature>
<keyword evidence="7" id="KW-0862">Zinc</keyword>
<feature type="domain" description="C2H2-type" evidence="14">
    <location>
        <begin position="83"/>
        <end position="110"/>
    </location>
</feature>
<dbReference type="InterPro" id="IPR036236">
    <property type="entry name" value="Znf_C2H2_sf"/>
</dbReference>
<evidence type="ECO:0000256" key="11">
    <source>
        <dbReference type="ARBA" id="ARBA00023242"/>
    </source>
</evidence>
<dbReference type="InterPro" id="IPR013087">
    <property type="entry name" value="Znf_C2H2_type"/>
</dbReference>
<keyword evidence="4" id="KW-0479">Metal-binding</keyword>
<keyword evidence="9" id="KW-0238">DNA-binding</keyword>
<dbReference type="AlphaFoldDB" id="A0A7L3V262"/>
<dbReference type="GO" id="GO:0000981">
    <property type="term" value="F:DNA-binding transcription factor activity, RNA polymerase II-specific"/>
    <property type="evidence" value="ECO:0007669"/>
    <property type="project" value="TreeGrafter"/>
</dbReference>
<keyword evidence="5" id="KW-0677">Repeat</keyword>
<feature type="region of interest" description="Disordered" evidence="13">
    <location>
        <begin position="1"/>
        <end position="66"/>
    </location>
</feature>
<evidence type="ECO:0000256" key="8">
    <source>
        <dbReference type="ARBA" id="ARBA00023015"/>
    </source>
</evidence>
<dbReference type="Gene3D" id="3.30.160.60">
    <property type="entry name" value="Classic Zinc Finger"/>
    <property type="match status" value="2"/>
</dbReference>
<protein>
    <submittedName>
        <fullName evidence="15">ZN251 protein</fullName>
    </submittedName>
</protein>
<evidence type="ECO:0000256" key="2">
    <source>
        <dbReference type="ARBA" id="ARBA00004123"/>
    </source>
</evidence>
<organism evidence="15 16">
    <name type="scientific">Molothrus ater</name>
    <name type="common">Brown-headed cowbird</name>
    <dbReference type="NCBI Taxonomy" id="84834"/>
    <lineage>
        <taxon>Eukaryota</taxon>
        <taxon>Metazoa</taxon>
        <taxon>Chordata</taxon>
        <taxon>Craniata</taxon>
        <taxon>Vertebrata</taxon>
        <taxon>Euteleostomi</taxon>
        <taxon>Archelosauria</taxon>
        <taxon>Archosauria</taxon>
        <taxon>Dinosauria</taxon>
        <taxon>Saurischia</taxon>
        <taxon>Theropoda</taxon>
        <taxon>Coelurosauria</taxon>
        <taxon>Aves</taxon>
        <taxon>Neognathae</taxon>
        <taxon>Neoaves</taxon>
        <taxon>Telluraves</taxon>
        <taxon>Australaves</taxon>
        <taxon>Passeriformes</taxon>
        <taxon>Passeroidea</taxon>
        <taxon>Icteridae</taxon>
        <taxon>Molothrus</taxon>
    </lineage>
</organism>